<organism evidence="1 2">
    <name type="scientific">Diversispora epigaea</name>
    <dbReference type="NCBI Taxonomy" id="1348612"/>
    <lineage>
        <taxon>Eukaryota</taxon>
        <taxon>Fungi</taxon>
        <taxon>Fungi incertae sedis</taxon>
        <taxon>Mucoromycota</taxon>
        <taxon>Glomeromycotina</taxon>
        <taxon>Glomeromycetes</taxon>
        <taxon>Diversisporales</taxon>
        <taxon>Diversisporaceae</taxon>
        <taxon>Diversispora</taxon>
    </lineage>
</organism>
<evidence type="ECO:0000313" key="1">
    <source>
        <dbReference type="EMBL" id="RHZ80548.1"/>
    </source>
</evidence>
<sequence>MTTVSKKKQQQKQDVNKMDQDYEMFLQDLEEDPELRQNINLYKTSTTTTTITTTTTTITTTSMDIDNVTEENDDDFPEVGIEELLEDLTLEDRSASQEFDNLKLFLEVAYPRQ</sequence>
<dbReference type="STRING" id="1348612.A0A397J1J9"/>
<dbReference type="PANTHER" id="PTHR12746:SF2">
    <property type="entry name" value="60S RIBOSOMAL EXPORT PROTEIN NMD3"/>
    <property type="match status" value="1"/>
</dbReference>
<accession>A0A397J1J9</accession>
<dbReference type="PANTHER" id="PTHR12746">
    <property type="entry name" value="NONSENSE-MEDIATED MRNA DECAY PROTEIN 3"/>
    <property type="match status" value="1"/>
</dbReference>
<protein>
    <submittedName>
        <fullName evidence="1">Uncharacterized protein</fullName>
    </submittedName>
</protein>
<reference evidence="1 2" key="1">
    <citation type="submission" date="2018-08" db="EMBL/GenBank/DDBJ databases">
        <title>Genome and evolution of the arbuscular mycorrhizal fungus Diversispora epigaea (formerly Glomus versiforme) and its bacterial endosymbionts.</title>
        <authorList>
            <person name="Sun X."/>
            <person name="Fei Z."/>
            <person name="Harrison M."/>
        </authorList>
    </citation>
    <scope>NUCLEOTIDE SEQUENCE [LARGE SCALE GENOMIC DNA]</scope>
    <source>
        <strain evidence="1 2">IT104</strain>
    </source>
</reference>
<proteinExistence type="predicted"/>
<gene>
    <name evidence="1" type="ORF">Glove_134g185</name>
</gene>
<dbReference type="Proteomes" id="UP000266861">
    <property type="component" value="Unassembled WGS sequence"/>
</dbReference>
<comment type="caution">
    <text evidence="1">The sequence shown here is derived from an EMBL/GenBank/DDBJ whole genome shotgun (WGS) entry which is preliminary data.</text>
</comment>
<dbReference type="AlphaFoldDB" id="A0A397J1J9"/>
<name>A0A397J1J9_9GLOM</name>
<dbReference type="EMBL" id="PQFF01000125">
    <property type="protein sequence ID" value="RHZ80548.1"/>
    <property type="molecule type" value="Genomic_DNA"/>
</dbReference>
<evidence type="ECO:0000313" key="2">
    <source>
        <dbReference type="Proteomes" id="UP000266861"/>
    </source>
</evidence>
<dbReference type="GO" id="GO:0005737">
    <property type="term" value="C:cytoplasm"/>
    <property type="evidence" value="ECO:0007669"/>
    <property type="project" value="TreeGrafter"/>
</dbReference>
<keyword evidence="2" id="KW-1185">Reference proteome</keyword>
<dbReference type="InterPro" id="IPR039768">
    <property type="entry name" value="Nmd3"/>
</dbReference>
<dbReference type="OrthoDB" id="3059943at2759"/>
<dbReference type="GO" id="GO:0043023">
    <property type="term" value="F:ribosomal large subunit binding"/>
    <property type="evidence" value="ECO:0007669"/>
    <property type="project" value="InterPro"/>
</dbReference>